<name>R7ZRN3_9BACT</name>
<comment type="caution">
    <text evidence="2">The sequence shown here is derived from an EMBL/GenBank/DDBJ whole genome shotgun (WGS) entry which is preliminary data.</text>
</comment>
<dbReference type="AlphaFoldDB" id="R7ZRN3"/>
<accession>R7ZRN3</accession>
<feature type="compositionally biased region" description="Polar residues" evidence="1">
    <location>
        <begin position="19"/>
        <end position="41"/>
    </location>
</feature>
<organism evidence="2 3">
    <name type="scientific">Lunatimonas lonarensis</name>
    <dbReference type="NCBI Taxonomy" id="1232681"/>
    <lineage>
        <taxon>Bacteria</taxon>
        <taxon>Pseudomonadati</taxon>
        <taxon>Bacteroidota</taxon>
        <taxon>Cytophagia</taxon>
        <taxon>Cytophagales</taxon>
        <taxon>Cyclobacteriaceae</taxon>
    </lineage>
</organism>
<dbReference type="STRING" id="1232681.ADIS_2816"/>
<feature type="compositionally biased region" description="Basic residues" evidence="1">
    <location>
        <begin position="46"/>
        <end position="69"/>
    </location>
</feature>
<dbReference type="Proteomes" id="UP000013909">
    <property type="component" value="Unassembled WGS sequence"/>
</dbReference>
<proteinExistence type="predicted"/>
<protein>
    <submittedName>
        <fullName evidence="2">Uncharacterized protein</fullName>
    </submittedName>
</protein>
<dbReference type="EMBL" id="AQHR01000082">
    <property type="protein sequence ID" value="EON76708.1"/>
    <property type="molecule type" value="Genomic_DNA"/>
</dbReference>
<evidence type="ECO:0000313" key="3">
    <source>
        <dbReference type="Proteomes" id="UP000013909"/>
    </source>
</evidence>
<reference evidence="2 3" key="1">
    <citation type="submission" date="2013-02" db="EMBL/GenBank/DDBJ databases">
        <title>A novel strain isolated from Lonar lake, Maharashtra, India.</title>
        <authorList>
            <person name="Singh A."/>
        </authorList>
    </citation>
    <scope>NUCLEOTIDE SEQUENCE [LARGE SCALE GENOMIC DNA]</scope>
    <source>
        <strain evidence="2 3">AK24</strain>
    </source>
</reference>
<sequence length="97" mass="11101">MLPFALGKLSSFGRYGTARASTTENSQNTKKQGKISQQNHSESIKKRNNQSKCRRTNARQHHFSHHRNHPNFSIPIDTFPQKNRYVSVPPRRTGITG</sequence>
<gene>
    <name evidence="2" type="ORF">ADIS_2816</name>
</gene>
<keyword evidence="3" id="KW-1185">Reference proteome</keyword>
<evidence type="ECO:0000313" key="2">
    <source>
        <dbReference type="EMBL" id="EON76708.1"/>
    </source>
</evidence>
<feature type="region of interest" description="Disordered" evidence="1">
    <location>
        <begin position="9"/>
        <end position="78"/>
    </location>
</feature>
<evidence type="ECO:0000256" key="1">
    <source>
        <dbReference type="SAM" id="MobiDB-lite"/>
    </source>
</evidence>